<dbReference type="RefSeq" id="WP_197162037.1">
    <property type="nucleotide sequence ID" value="NZ_JADZGI010000001.1"/>
</dbReference>
<gene>
    <name evidence="2" type="ORF">I5E68_05980</name>
</gene>
<sequence>MTNFCRRSEAVVPRRMRYGGLGAVISACAMLAASLHPVANASAHASMSDADHQPSDEGRDPYAGFIAKYTEWARRIEAEGMERGTPLTTQQIALASEIGIEHPENVRLVFVDAVPFPADDEDMRETGESLGFIGPDIINNAQAFGYSIWVREGYSLDRPSLAHELVHVAQIERSASFREYVSRYMSELLEYGHRNMPLEVEAYEANRRYQ</sequence>
<organism evidence="2 3">
    <name type="scientific">Novosphingobium aureum</name>
    <dbReference type="NCBI Taxonomy" id="2792964"/>
    <lineage>
        <taxon>Bacteria</taxon>
        <taxon>Pseudomonadati</taxon>
        <taxon>Pseudomonadota</taxon>
        <taxon>Alphaproteobacteria</taxon>
        <taxon>Sphingomonadales</taxon>
        <taxon>Sphingomonadaceae</taxon>
        <taxon>Novosphingobium</taxon>
    </lineage>
</organism>
<dbReference type="AlphaFoldDB" id="A0A931HBN1"/>
<accession>A0A931HBN1</accession>
<dbReference type="EMBL" id="JADZGI010000001">
    <property type="protein sequence ID" value="MBH0112499.1"/>
    <property type="molecule type" value="Genomic_DNA"/>
</dbReference>
<evidence type="ECO:0000256" key="1">
    <source>
        <dbReference type="SAM" id="SignalP"/>
    </source>
</evidence>
<keyword evidence="1" id="KW-0732">Signal</keyword>
<evidence type="ECO:0008006" key="4">
    <source>
        <dbReference type="Google" id="ProtNLM"/>
    </source>
</evidence>
<feature type="chain" id="PRO_5037481543" description="DUF4157 domain-containing protein" evidence="1">
    <location>
        <begin position="42"/>
        <end position="210"/>
    </location>
</feature>
<keyword evidence="3" id="KW-1185">Reference proteome</keyword>
<evidence type="ECO:0000313" key="2">
    <source>
        <dbReference type="EMBL" id="MBH0112499.1"/>
    </source>
</evidence>
<dbReference type="PROSITE" id="PS51257">
    <property type="entry name" value="PROKAR_LIPOPROTEIN"/>
    <property type="match status" value="1"/>
</dbReference>
<protein>
    <recommendedName>
        <fullName evidence="4">DUF4157 domain-containing protein</fullName>
    </recommendedName>
</protein>
<evidence type="ECO:0000313" key="3">
    <source>
        <dbReference type="Proteomes" id="UP000617634"/>
    </source>
</evidence>
<feature type="signal peptide" evidence="1">
    <location>
        <begin position="1"/>
        <end position="41"/>
    </location>
</feature>
<dbReference type="Proteomes" id="UP000617634">
    <property type="component" value="Unassembled WGS sequence"/>
</dbReference>
<proteinExistence type="predicted"/>
<name>A0A931HBN1_9SPHN</name>
<reference evidence="2" key="1">
    <citation type="submission" date="2020-11" db="EMBL/GenBank/DDBJ databases">
        <title>Novosphingobium aureum sp. nov., a marine bacterium isolated from sediment of a salt flat.</title>
        <authorList>
            <person name="Yoo Y."/>
            <person name="Kim J.-J."/>
        </authorList>
    </citation>
    <scope>NUCLEOTIDE SEQUENCE</scope>
    <source>
        <strain evidence="2">YJ-S2-02</strain>
    </source>
</reference>
<comment type="caution">
    <text evidence="2">The sequence shown here is derived from an EMBL/GenBank/DDBJ whole genome shotgun (WGS) entry which is preliminary data.</text>
</comment>